<dbReference type="Gene3D" id="2.60.40.10">
    <property type="entry name" value="Immunoglobulins"/>
    <property type="match status" value="1"/>
</dbReference>
<keyword evidence="2" id="KW-1064">Adaptive immunity</keyword>
<dbReference type="GO" id="GO:0019814">
    <property type="term" value="C:immunoglobulin complex"/>
    <property type="evidence" value="ECO:0007669"/>
    <property type="project" value="UniProtKB-KW"/>
</dbReference>
<evidence type="ECO:0000256" key="1">
    <source>
        <dbReference type="ARBA" id="ARBA00022859"/>
    </source>
</evidence>
<reference evidence="5 6" key="1">
    <citation type="submission" date="2019-09" db="EMBL/GenBank/DDBJ databases">
        <title>Bird 10,000 Genomes (B10K) Project - Family phase.</title>
        <authorList>
            <person name="Zhang G."/>
        </authorList>
    </citation>
    <scope>NUCLEOTIDE SEQUENCE [LARGE SCALE GENOMIC DNA]</scope>
    <source>
        <strain evidence="5">B10K-DU-001-16</strain>
        <tissue evidence="5">Muscle</tissue>
    </source>
</reference>
<proteinExistence type="predicted"/>
<accession>A0A7K9HBW0</accession>
<feature type="non-terminal residue" evidence="5">
    <location>
        <position position="1"/>
    </location>
</feature>
<dbReference type="InterPro" id="IPR036179">
    <property type="entry name" value="Ig-like_dom_sf"/>
</dbReference>
<dbReference type="EMBL" id="VWZO01003461">
    <property type="protein sequence ID" value="NXH11257.1"/>
    <property type="molecule type" value="Genomic_DNA"/>
</dbReference>
<comment type="caution">
    <text evidence="5">The sequence shown here is derived from an EMBL/GenBank/DDBJ whole genome shotgun (WGS) entry which is preliminary data.</text>
</comment>
<dbReference type="Pfam" id="PF07686">
    <property type="entry name" value="V-set"/>
    <property type="match status" value="1"/>
</dbReference>
<evidence type="ECO:0000313" key="6">
    <source>
        <dbReference type="Proteomes" id="UP000534107"/>
    </source>
</evidence>
<evidence type="ECO:0000313" key="5">
    <source>
        <dbReference type="EMBL" id="NXH11257.1"/>
    </source>
</evidence>
<dbReference type="PANTHER" id="PTHR23266">
    <property type="entry name" value="IMMUNOGLOBULIN HEAVY CHAIN"/>
    <property type="match status" value="1"/>
</dbReference>
<feature type="domain" description="Ig-like" evidence="4">
    <location>
        <begin position="1"/>
        <end position="82"/>
    </location>
</feature>
<gene>
    <name evidence="5" type="ORF">BUCCAP_R14919</name>
</gene>
<dbReference type="OrthoDB" id="8865476at2759"/>
<dbReference type="InterPro" id="IPR050199">
    <property type="entry name" value="IgHV"/>
</dbReference>
<keyword evidence="3" id="KW-1280">Immunoglobulin</keyword>
<evidence type="ECO:0000259" key="4">
    <source>
        <dbReference type="PROSITE" id="PS50835"/>
    </source>
</evidence>
<name>A0A7K9HBW0_9PICI</name>
<sequence length="82" mass="8969">SPELLCQASGFPFESYAMFWVRQAPGQGLHYVAGIDYTGGTSNYSPELEGRATISRDNGQATVRLQVTGLKVKDTATYYCAR</sequence>
<keyword evidence="6" id="KW-1185">Reference proteome</keyword>
<keyword evidence="1" id="KW-0391">Immunity</keyword>
<dbReference type="GO" id="GO:0005576">
    <property type="term" value="C:extracellular region"/>
    <property type="evidence" value="ECO:0007669"/>
    <property type="project" value="UniProtKB-ARBA"/>
</dbReference>
<dbReference type="SMART" id="SM00406">
    <property type="entry name" value="IGv"/>
    <property type="match status" value="1"/>
</dbReference>
<dbReference type="Proteomes" id="UP000534107">
    <property type="component" value="Unassembled WGS sequence"/>
</dbReference>
<organism evidence="5 6">
    <name type="scientific">Bucco capensis</name>
    <name type="common">collared puffbird</name>
    <dbReference type="NCBI Taxonomy" id="135168"/>
    <lineage>
        <taxon>Eukaryota</taxon>
        <taxon>Metazoa</taxon>
        <taxon>Chordata</taxon>
        <taxon>Craniata</taxon>
        <taxon>Vertebrata</taxon>
        <taxon>Euteleostomi</taxon>
        <taxon>Archelosauria</taxon>
        <taxon>Archosauria</taxon>
        <taxon>Dinosauria</taxon>
        <taxon>Saurischia</taxon>
        <taxon>Theropoda</taxon>
        <taxon>Coelurosauria</taxon>
        <taxon>Aves</taxon>
        <taxon>Neognathae</taxon>
        <taxon>Neoaves</taxon>
        <taxon>Telluraves</taxon>
        <taxon>Coraciimorphae</taxon>
        <taxon>Piciformes</taxon>
        <taxon>Bucconidae</taxon>
        <taxon>Bucco</taxon>
    </lineage>
</organism>
<dbReference type="InterPro" id="IPR013106">
    <property type="entry name" value="Ig_V-set"/>
</dbReference>
<dbReference type="PROSITE" id="PS50835">
    <property type="entry name" value="IG_LIKE"/>
    <property type="match status" value="1"/>
</dbReference>
<evidence type="ECO:0000256" key="3">
    <source>
        <dbReference type="ARBA" id="ARBA00043265"/>
    </source>
</evidence>
<dbReference type="InterPro" id="IPR013783">
    <property type="entry name" value="Ig-like_fold"/>
</dbReference>
<protein>
    <submittedName>
        <fullName evidence="5">HVC33 protein</fullName>
    </submittedName>
</protein>
<dbReference type="SUPFAM" id="SSF48726">
    <property type="entry name" value="Immunoglobulin"/>
    <property type="match status" value="1"/>
</dbReference>
<evidence type="ECO:0000256" key="2">
    <source>
        <dbReference type="ARBA" id="ARBA00023130"/>
    </source>
</evidence>
<feature type="non-terminal residue" evidence="5">
    <location>
        <position position="82"/>
    </location>
</feature>
<dbReference type="InterPro" id="IPR007110">
    <property type="entry name" value="Ig-like_dom"/>
</dbReference>
<dbReference type="AlphaFoldDB" id="A0A7K9HBW0"/>
<dbReference type="GO" id="GO:0002250">
    <property type="term" value="P:adaptive immune response"/>
    <property type="evidence" value="ECO:0007669"/>
    <property type="project" value="UniProtKB-KW"/>
</dbReference>